<dbReference type="InterPro" id="IPR041893">
    <property type="entry name" value="ArdA_dom3"/>
</dbReference>
<dbReference type="Gene3D" id="1.10.10.2910">
    <property type="match status" value="1"/>
</dbReference>
<dbReference type="Pfam" id="PF14195">
    <property type="entry name" value="DUF4316"/>
    <property type="match status" value="1"/>
</dbReference>
<dbReference type="Gene3D" id="1.10.10.1190">
    <property type="entry name" value="Antirestriction protein ArdA, domain 3"/>
    <property type="match status" value="1"/>
</dbReference>
<dbReference type="Pfam" id="PF06114">
    <property type="entry name" value="Peptidase_M78"/>
    <property type="match status" value="1"/>
</dbReference>
<dbReference type="Proteomes" id="UP000250003">
    <property type="component" value="Chromosome"/>
</dbReference>
<evidence type="ECO:0000259" key="3">
    <source>
        <dbReference type="Pfam" id="PF08401"/>
    </source>
</evidence>
<reference evidence="8" key="1">
    <citation type="submission" date="2018-06" db="EMBL/GenBank/DDBJ databases">
        <title>Description of Blautia argi sp. nov., a new anaerobic isolated from dog feces.</title>
        <authorList>
            <person name="Chang Y.-H."/>
            <person name="Paek J."/>
            <person name="Shin Y."/>
        </authorList>
    </citation>
    <scope>NUCLEOTIDE SEQUENCE [LARGE SCALE GENOMIC DNA]</scope>
    <source>
        <strain evidence="8">KCTC 15426</strain>
    </source>
</reference>
<dbReference type="InterPro" id="IPR010359">
    <property type="entry name" value="IrrE_HExxH"/>
</dbReference>
<feature type="compositionally biased region" description="Basic and acidic residues" evidence="1">
    <location>
        <begin position="1301"/>
        <end position="1327"/>
    </location>
</feature>
<dbReference type="InterPro" id="IPR041895">
    <property type="entry name" value="ArdA_dom1"/>
</dbReference>
<organism evidence="7 8">
    <name type="scientific">Blautia argi</name>
    <dbReference type="NCBI Taxonomy" id="1912897"/>
    <lineage>
        <taxon>Bacteria</taxon>
        <taxon>Bacillati</taxon>
        <taxon>Bacillota</taxon>
        <taxon>Clostridia</taxon>
        <taxon>Lachnospirales</taxon>
        <taxon>Lachnospiraceae</taxon>
        <taxon>Blautia</taxon>
    </lineage>
</organism>
<dbReference type="Gene3D" id="3.10.20.480">
    <property type="entry name" value="Antirestriction protein ArdA, domain 1"/>
    <property type="match status" value="1"/>
</dbReference>
<feature type="region of interest" description="Disordered" evidence="1">
    <location>
        <begin position="1055"/>
        <end position="1078"/>
    </location>
</feature>
<evidence type="ECO:0000259" key="5">
    <source>
        <dbReference type="Pfam" id="PF14195"/>
    </source>
</evidence>
<feature type="domain" description="IrrE N-terminal-like" evidence="2">
    <location>
        <begin position="582"/>
        <end position="640"/>
    </location>
</feature>
<dbReference type="Pfam" id="PF18828">
    <property type="entry name" value="LPD15"/>
    <property type="match status" value="1"/>
</dbReference>
<dbReference type="InterPro" id="IPR025923">
    <property type="entry name" value="YodL-like_dom"/>
</dbReference>
<gene>
    <name evidence="7" type="ORF">DQQ01_07035</name>
</gene>
<feature type="compositionally biased region" description="Acidic residues" evidence="1">
    <location>
        <begin position="717"/>
        <end position="726"/>
    </location>
</feature>
<dbReference type="InterPro" id="IPR040512">
    <property type="entry name" value="LPD15"/>
</dbReference>
<feature type="region of interest" description="Disordered" evidence="1">
    <location>
        <begin position="694"/>
        <end position="746"/>
    </location>
</feature>
<keyword evidence="8" id="KW-1185">Reference proteome</keyword>
<accession>A0A2Z4UA61</accession>
<dbReference type="GO" id="GO:0003697">
    <property type="term" value="F:single-stranded DNA binding"/>
    <property type="evidence" value="ECO:0007669"/>
    <property type="project" value="InterPro"/>
</dbReference>
<feature type="compositionally biased region" description="Low complexity" evidence="1">
    <location>
        <begin position="1057"/>
        <end position="1069"/>
    </location>
</feature>
<evidence type="ECO:0000256" key="1">
    <source>
        <dbReference type="SAM" id="MobiDB-lite"/>
    </source>
</evidence>
<evidence type="ECO:0000259" key="6">
    <source>
        <dbReference type="Pfam" id="PF18828"/>
    </source>
</evidence>
<name>A0A2Z4UA61_9FIRM</name>
<proteinExistence type="predicted"/>
<feature type="domain" description="YodL-like" evidence="4">
    <location>
        <begin position="1081"/>
        <end position="1179"/>
    </location>
</feature>
<dbReference type="OrthoDB" id="9803716at2"/>
<feature type="compositionally biased region" description="Low complexity" evidence="1">
    <location>
        <begin position="702"/>
        <end position="714"/>
    </location>
</feature>
<dbReference type="EMBL" id="CP030280">
    <property type="protein sequence ID" value="AWY97931.1"/>
    <property type="molecule type" value="Genomic_DNA"/>
</dbReference>
<dbReference type="Pfam" id="PF08401">
    <property type="entry name" value="ArdcN"/>
    <property type="match status" value="1"/>
</dbReference>
<sequence>MASLRDTVKDYQEELRDGIAWVAFWKMGRSWNAEYFHLEMGDYLYPEDRSRMEEIKQADPAAVVVNGYYSGYLGEDRNLDELTAGVRRHYENGYSNIGEFIEAHDDRLPPELIEEARAAAHAAGLPFSEKAYRDGEEPDPYLFDGSMSMEDYELMHRMIENERSERMEETILSGYLSNLGKYTEGRPAGEWVSFPTTAEHLKEIFDRIGIDGKNYGELHITEYQSSIAGLAGKLTELESLDELNYLGELLKMQFDDDREKFVAAMAYGDHTRNLQDIINLAQNLDCYWLYPSVQSEEDYGHYLIEELDELELPEEAKKYFMYEEYGRDAAMNDGGRFTEQGYIYNNRNTFTQWYDGRDVPEEYRVTPQPPVQEKEQADLDAAAAQPAFATEQPPVLPIILSSEKPADKMKEITDRLEQGILGIYESDRYADYLRTMSKFHNYSFNNTILIAMQGGNLVKGYKQWEKEFDRHVKPGEKAIKILAPSPFTVKKQVEKIDPDTQKPVFDKEGKPVTEEKEIKIPAFRVVSVFDISQTEGKELPALTYELTGNVEQYKDFFAALEKTSPFAMGFEALSGGAKGRCNYEEKRIIINEGMDELQNIKTAIHEIAHATLHDTDKDAPERPDRRTREVQAESVAYAVCQHYGLDTSDYSFGYIAGWSSGKELAELKGSLETIRSTAAKLIDTIDGHFAEIQKAQDKEQTTEQAQPAQEAAKQPEAEADAPELPEETATVQEKEAQPEQAAPAPYYTINEAAAKRAKDMNSFSDYKQGSATAEYRHYVDEAVQLAERQKQRVDPMYHEKIDSLLDTYARKLAANMNKGYEIDARVPSILIAGGSNFPTRKKEKQNAARDSNYREWQDIQGLLDKIRSTGMGGISADDPQAVQKLEKKLESLEKSQETMKAVNAYYRKHKTLNGCPHLPPEELEKLKADMASSWHLEDKPFATWALSNNSAEIRRVKDRIKSLSQQKEIGFVGWEFDGGKVEANTEANRLQIFFEDKPDEATREALKSNGFRWSPKAGAWQRQLTSNAYYAADYVKAIAPLTGEKPTEIQRAHIRQQKVAAQEQPAQEQPEQKAPQDKDTFSIYQIRGGDETRDLRFEPYDRLIATGHRVDPKNYALVYSAELTPGTSLEDIYTRFNIDHPKDFKGHSLSVSDVVVLHQNGQDTAHYVDSFGYKDVPEFFKEQEKALIPDDLETGETIKTPRGTFYVTAMSREQMEAAGYGLHHQSDDGKYLIMGNGTRAFTVPVQPENYLKAAEQTTEQNYNMIDGQINNTPTTAELEAKVKAGETISLVDLAEAVKADKERGKAVKMEKKPSIRAQLRADKEKTAQKKAAKSKNHELEV</sequence>
<evidence type="ECO:0000259" key="4">
    <source>
        <dbReference type="Pfam" id="PF14191"/>
    </source>
</evidence>
<dbReference type="Pfam" id="PF14191">
    <property type="entry name" value="YodL"/>
    <property type="match status" value="1"/>
</dbReference>
<feature type="domain" description="DUF4316" evidence="5">
    <location>
        <begin position="1247"/>
        <end position="1294"/>
    </location>
</feature>
<dbReference type="KEGG" id="blau:DQQ01_07035"/>
<evidence type="ECO:0000313" key="7">
    <source>
        <dbReference type="EMBL" id="AWY97931.1"/>
    </source>
</evidence>
<dbReference type="InterPro" id="IPR025465">
    <property type="entry name" value="DUF4316"/>
</dbReference>
<evidence type="ECO:0000313" key="8">
    <source>
        <dbReference type="Proteomes" id="UP000250003"/>
    </source>
</evidence>
<feature type="domain" description="Large polyvalent-protein-associated" evidence="6">
    <location>
        <begin position="2"/>
        <end position="100"/>
    </location>
</feature>
<dbReference type="InterPro" id="IPR013610">
    <property type="entry name" value="ArdC_N"/>
</dbReference>
<dbReference type="Pfam" id="PF07275">
    <property type="entry name" value="ArdA"/>
    <property type="match status" value="1"/>
</dbReference>
<protein>
    <submittedName>
        <fullName evidence="7">DNA primase</fullName>
    </submittedName>
</protein>
<feature type="domain" description="N-terminal" evidence="3">
    <location>
        <begin position="410"/>
        <end position="529"/>
    </location>
</feature>
<evidence type="ECO:0000259" key="2">
    <source>
        <dbReference type="Pfam" id="PF06114"/>
    </source>
</evidence>
<feature type="region of interest" description="Disordered" evidence="1">
    <location>
        <begin position="1301"/>
        <end position="1341"/>
    </location>
</feature>
<dbReference type="RefSeq" id="WP_111919454.1">
    <property type="nucleotide sequence ID" value="NZ_CP030280.1"/>
</dbReference>
<dbReference type="InterPro" id="IPR009899">
    <property type="entry name" value="ArdA"/>
</dbReference>